<evidence type="ECO:0000313" key="14">
    <source>
        <dbReference type="Proteomes" id="UP001595906"/>
    </source>
</evidence>
<sequence>MTELFIILGLVIINGLFVMAEIALISARKPRLEGQASRGDKKAKAALLLSNNPDTFISTVQLGITLISILLGIYGEEGITHHIKSLLENVAFVKPYIDTVSKMLMLITITYISLVLGELIPKRIGMSNPEAIAKFVASPMKVISTITFPFVWLLSMSSNFLVKLFGIQRNDNAVTEEEIKAIITEGTEQGTIEEAEQEIIERVFHLSDRNITSLMTHRKDIVWLDASKTVGDIKRSLQEAMHSIYPVCDGNIDKIKGFVSIKELFTADESVAIGSIIKQPMYVPENNTAYQVLEKFKASKIHHSFIVNEYGSIEGLITLNDILEAIVGDMSQPDEEPYEMTERADGSFLIDAQISFYDFLKHFDKTEWLDDGDQEFDTLAGFILDQLKEIPKTGDTLSWRGFDFEIVDMDSHRIDKILVKANNDED</sequence>
<dbReference type="SUPFAM" id="SSF54631">
    <property type="entry name" value="CBS-domain pair"/>
    <property type="match status" value="1"/>
</dbReference>
<dbReference type="EMBL" id="JBHSDC010000018">
    <property type="protein sequence ID" value="MFC4232107.1"/>
    <property type="molecule type" value="Genomic_DNA"/>
</dbReference>
<dbReference type="InterPro" id="IPR000644">
    <property type="entry name" value="CBS_dom"/>
</dbReference>
<dbReference type="PROSITE" id="PS51371">
    <property type="entry name" value="CBS"/>
    <property type="match status" value="1"/>
</dbReference>
<dbReference type="InterPro" id="IPR002550">
    <property type="entry name" value="CNNM"/>
</dbReference>
<dbReference type="CDD" id="cd04590">
    <property type="entry name" value="CBS_pair_CorC_HlyC_assoc"/>
    <property type="match status" value="1"/>
</dbReference>
<keyword evidence="7 9" id="KW-0472">Membrane</keyword>
<keyword evidence="14" id="KW-1185">Reference proteome</keyword>
<evidence type="ECO:0000256" key="8">
    <source>
        <dbReference type="PROSITE-ProRule" id="PRU00703"/>
    </source>
</evidence>
<evidence type="ECO:0000259" key="12">
    <source>
        <dbReference type="PROSITE" id="PS51846"/>
    </source>
</evidence>
<dbReference type="Pfam" id="PF01595">
    <property type="entry name" value="CNNM"/>
    <property type="match status" value="1"/>
</dbReference>
<dbReference type="InterPro" id="IPR051676">
    <property type="entry name" value="UPF0053_domain"/>
</dbReference>
<keyword evidence="6 8" id="KW-0129">CBS domain</keyword>
<keyword evidence="5 9" id="KW-1133">Transmembrane helix</keyword>
<keyword evidence="4" id="KW-0677">Repeat</keyword>
<dbReference type="InterPro" id="IPR036318">
    <property type="entry name" value="FAD-bd_PCMH-like_sf"/>
</dbReference>
<feature type="transmembrane region" description="Helical" evidence="10">
    <location>
        <begin position="142"/>
        <end position="162"/>
    </location>
</feature>
<dbReference type="Gene3D" id="3.10.580.10">
    <property type="entry name" value="CBS-domain"/>
    <property type="match status" value="1"/>
</dbReference>
<dbReference type="Proteomes" id="UP001595906">
    <property type="component" value="Unassembled WGS sequence"/>
</dbReference>
<feature type="transmembrane region" description="Helical" evidence="10">
    <location>
        <begin position="6"/>
        <end position="25"/>
    </location>
</feature>
<comment type="caution">
    <text evidence="13">The sequence shown here is derived from an EMBL/GenBank/DDBJ whole genome shotgun (WGS) entry which is preliminary data.</text>
</comment>
<gene>
    <name evidence="13" type="ORF">ACFOW1_09405</name>
</gene>
<feature type="transmembrane region" description="Helical" evidence="10">
    <location>
        <begin position="46"/>
        <end position="74"/>
    </location>
</feature>
<evidence type="ECO:0000256" key="3">
    <source>
        <dbReference type="ARBA" id="ARBA00022692"/>
    </source>
</evidence>
<evidence type="ECO:0000256" key="1">
    <source>
        <dbReference type="ARBA" id="ARBA00004651"/>
    </source>
</evidence>
<dbReference type="RefSeq" id="WP_379013830.1">
    <property type="nucleotide sequence ID" value="NZ_JBHSDC010000018.1"/>
</dbReference>
<evidence type="ECO:0000256" key="2">
    <source>
        <dbReference type="ARBA" id="ARBA00022475"/>
    </source>
</evidence>
<proteinExistence type="predicted"/>
<accession>A0ABV8PVT0</accession>
<organism evidence="13 14">
    <name type="scientific">Parasediminibacterium paludis</name>
    <dbReference type="NCBI Taxonomy" id="908966"/>
    <lineage>
        <taxon>Bacteria</taxon>
        <taxon>Pseudomonadati</taxon>
        <taxon>Bacteroidota</taxon>
        <taxon>Chitinophagia</taxon>
        <taxon>Chitinophagales</taxon>
        <taxon>Chitinophagaceae</taxon>
        <taxon>Parasediminibacterium</taxon>
    </lineage>
</organism>
<reference evidence="14" key="1">
    <citation type="journal article" date="2019" name="Int. J. Syst. Evol. Microbiol.">
        <title>The Global Catalogue of Microorganisms (GCM) 10K type strain sequencing project: providing services to taxonomists for standard genome sequencing and annotation.</title>
        <authorList>
            <consortium name="The Broad Institute Genomics Platform"/>
            <consortium name="The Broad Institute Genome Sequencing Center for Infectious Disease"/>
            <person name="Wu L."/>
            <person name="Ma J."/>
        </authorList>
    </citation>
    <scope>NUCLEOTIDE SEQUENCE [LARGE SCALE GENOMIC DNA]</scope>
    <source>
        <strain evidence="14">CECT 8010</strain>
    </source>
</reference>
<evidence type="ECO:0000256" key="5">
    <source>
        <dbReference type="ARBA" id="ARBA00022989"/>
    </source>
</evidence>
<evidence type="ECO:0000256" key="4">
    <source>
        <dbReference type="ARBA" id="ARBA00022737"/>
    </source>
</evidence>
<evidence type="ECO:0000313" key="13">
    <source>
        <dbReference type="EMBL" id="MFC4232107.1"/>
    </source>
</evidence>
<dbReference type="InterPro" id="IPR016169">
    <property type="entry name" value="FAD-bd_PCMH_sub2"/>
</dbReference>
<name>A0ABV8PVT0_9BACT</name>
<feature type="transmembrane region" description="Helical" evidence="10">
    <location>
        <begin position="103"/>
        <end position="121"/>
    </location>
</feature>
<feature type="domain" description="CNNM transmembrane" evidence="12">
    <location>
        <begin position="1"/>
        <end position="196"/>
    </location>
</feature>
<dbReference type="InterPro" id="IPR044751">
    <property type="entry name" value="Ion_transp-like_CBS"/>
</dbReference>
<dbReference type="SMART" id="SM00116">
    <property type="entry name" value="CBS"/>
    <property type="match status" value="2"/>
</dbReference>
<dbReference type="PANTHER" id="PTHR43099:SF2">
    <property type="entry name" value="UPF0053 PROTEIN YRKA"/>
    <property type="match status" value="1"/>
</dbReference>
<evidence type="ECO:0000256" key="9">
    <source>
        <dbReference type="PROSITE-ProRule" id="PRU01193"/>
    </source>
</evidence>
<comment type="subcellular location">
    <subcellularLocation>
        <location evidence="1">Cell membrane</location>
        <topology evidence="1">Multi-pass membrane protein</topology>
    </subcellularLocation>
</comment>
<dbReference type="SMART" id="SM01091">
    <property type="entry name" value="CorC_HlyC"/>
    <property type="match status" value="1"/>
</dbReference>
<dbReference type="Gene3D" id="3.30.465.10">
    <property type="match status" value="1"/>
</dbReference>
<evidence type="ECO:0000256" key="10">
    <source>
        <dbReference type="SAM" id="Phobius"/>
    </source>
</evidence>
<dbReference type="InterPro" id="IPR005170">
    <property type="entry name" value="Transptr-assoc_dom"/>
</dbReference>
<dbReference type="PANTHER" id="PTHR43099">
    <property type="entry name" value="UPF0053 PROTEIN YRKA"/>
    <property type="match status" value="1"/>
</dbReference>
<evidence type="ECO:0000256" key="7">
    <source>
        <dbReference type="ARBA" id="ARBA00023136"/>
    </source>
</evidence>
<protein>
    <submittedName>
        <fullName evidence="13">Hemolysin family protein</fullName>
    </submittedName>
</protein>
<evidence type="ECO:0000256" key="6">
    <source>
        <dbReference type="ARBA" id="ARBA00023122"/>
    </source>
</evidence>
<dbReference type="SUPFAM" id="SSF56176">
    <property type="entry name" value="FAD-binding/transporter-associated domain-like"/>
    <property type="match status" value="1"/>
</dbReference>
<dbReference type="PROSITE" id="PS51846">
    <property type="entry name" value="CNNM"/>
    <property type="match status" value="1"/>
</dbReference>
<keyword evidence="3 9" id="KW-0812">Transmembrane</keyword>
<dbReference type="Pfam" id="PF03471">
    <property type="entry name" value="CorC_HlyC"/>
    <property type="match status" value="1"/>
</dbReference>
<keyword evidence="2" id="KW-1003">Cell membrane</keyword>
<dbReference type="Pfam" id="PF00571">
    <property type="entry name" value="CBS"/>
    <property type="match status" value="2"/>
</dbReference>
<dbReference type="InterPro" id="IPR046342">
    <property type="entry name" value="CBS_dom_sf"/>
</dbReference>
<evidence type="ECO:0000259" key="11">
    <source>
        <dbReference type="PROSITE" id="PS51371"/>
    </source>
</evidence>
<feature type="domain" description="CBS" evidence="11">
    <location>
        <begin position="276"/>
        <end position="336"/>
    </location>
</feature>